<protein>
    <submittedName>
        <fullName evidence="2">MBL fold metallo-hydrolase</fullName>
    </submittedName>
</protein>
<dbReference type="RefSeq" id="WP_212784958.1">
    <property type="nucleotide sequence ID" value="NZ_AP019536.1"/>
</dbReference>
<gene>
    <name evidence="2" type="ORF">FGKAn22_14220</name>
</gene>
<name>A0AAN1T1K1_9PROT</name>
<reference evidence="2 3" key="1">
    <citation type="submission" date="2019-03" db="EMBL/GenBank/DDBJ databases">
        <title>Complete genome sequence of Ferrigenium kumadai strain An22, a microaerophilic iron-oxidizing bacterium isolated from a paddy field soil.</title>
        <authorList>
            <person name="Watanabe T."/>
            <person name="Asakawa S."/>
        </authorList>
    </citation>
    <scope>NUCLEOTIDE SEQUENCE [LARGE SCALE GENOMIC DNA]</scope>
    <source>
        <strain evidence="2 3">An22</strain>
    </source>
</reference>
<sequence length="249" mass="27761">MKTFQYIYEAGAHKWGAITRDPTKPDCLIDTNEYLIVNGDRGLMTDPGGSEIFPDVFLALSAEFDPAKVTHLFASHQDPDIISSLALWLEFNPELQCYLSWLWNTFVPHFGGNADTFISIPDEGMPLALGDLTLQAVPAHYLHSSGNFHLYDPAAKILFSGDIGAALLPPGEDDLFVKNFDRHIRNAEGFHRRWMGSNEAKLDWCERVSKLEIDMLCPQHGAIYQGKDVGRFIDWLAALPVGSGIRARG</sequence>
<dbReference type="Pfam" id="PF19583">
    <property type="entry name" value="ODP"/>
    <property type="match status" value="1"/>
</dbReference>
<dbReference type="InterPro" id="IPR036866">
    <property type="entry name" value="RibonucZ/Hydroxyglut_hydro"/>
</dbReference>
<proteinExistence type="predicted"/>
<dbReference type="SMART" id="SM00849">
    <property type="entry name" value="Lactamase_B"/>
    <property type="match status" value="1"/>
</dbReference>
<dbReference type="KEGG" id="fku:FGKAn22_14220"/>
<dbReference type="EMBL" id="AP019536">
    <property type="protein sequence ID" value="BBI99729.1"/>
    <property type="molecule type" value="Genomic_DNA"/>
</dbReference>
<evidence type="ECO:0000313" key="2">
    <source>
        <dbReference type="EMBL" id="BBI99729.1"/>
    </source>
</evidence>
<feature type="domain" description="Metallo-beta-lactamase" evidence="1">
    <location>
        <begin position="30"/>
        <end position="220"/>
    </location>
</feature>
<dbReference type="PANTHER" id="PTHR43041">
    <property type="entry name" value="HYDROLASE, METALLO-BETA-LACTAMASE SUPERFAMILY"/>
    <property type="match status" value="1"/>
</dbReference>
<dbReference type="PANTHER" id="PTHR43041:SF1">
    <property type="entry name" value="METALLO-BETA-LACTAMASE DOMAIN-CONTAINING PROTEIN"/>
    <property type="match status" value="1"/>
</dbReference>
<dbReference type="CDD" id="cd07709">
    <property type="entry name" value="flavodiiron_proteins_MBL-fold"/>
    <property type="match status" value="1"/>
</dbReference>
<keyword evidence="3" id="KW-1185">Reference proteome</keyword>
<organism evidence="2 3">
    <name type="scientific">Ferrigenium kumadai</name>
    <dbReference type="NCBI Taxonomy" id="1682490"/>
    <lineage>
        <taxon>Bacteria</taxon>
        <taxon>Pseudomonadati</taxon>
        <taxon>Pseudomonadota</taxon>
        <taxon>Betaproteobacteria</taxon>
        <taxon>Nitrosomonadales</taxon>
        <taxon>Gallionellaceae</taxon>
        <taxon>Ferrigenium</taxon>
    </lineage>
</organism>
<dbReference type="Gene3D" id="3.60.15.10">
    <property type="entry name" value="Ribonuclease Z/Hydroxyacylglutathione hydrolase-like"/>
    <property type="match status" value="1"/>
</dbReference>
<dbReference type="AlphaFoldDB" id="A0AAN1T1K1"/>
<dbReference type="InterPro" id="IPR001279">
    <property type="entry name" value="Metallo-B-lactamas"/>
</dbReference>
<accession>A0AAN1T1K1</accession>
<dbReference type="Proteomes" id="UP001319121">
    <property type="component" value="Chromosome"/>
</dbReference>
<dbReference type="SUPFAM" id="SSF56281">
    <property type="entry name" value="Metallo-hydrolase/oxidoreductase"/>
    <property type="match status" value="1"/>
</dbReference>
<dbReference type="InterPro" id="IPR045761">
    <property type="entry name" value="ODP_dom"/>
</dbReference>
<evidence type="ECO:0000259" key="1">
    <source>
        <dbReference type="SMART" id="SM00849"/>
    </source>
</evidence>
<evidence type="ECO:0000313" key="3">
    <source>
        <dbReference type="Proteomes" id="UP001319121"/>
    </source>
</evidence>